<evidence type="ECO:0000259" key="5">
    <source>
        <dbReference type="Pfam" id="PF13458"/>
    </source>
</evidence>
<dbReference type="InterPro" id="IPR000709">
    <property type="entry name" value="Leu_Ile_Val-bd"/>
</dbReference>
<dbReference type="Gene3D" id="3.40.50.2300">
    <property type="match status" value="2"/>
</dbReference>
<name>A0A1Z5HTN5_9FIRM</name>
<proteinExistence type="inferred from homology"/>
<dbReference type="Proteomes" id="UP000197032">
    <property type="component" value="Unassembled WGS sequence"/>
</dbReference>
<reference evidence="7" key="1">
    <citation type="journal article" date="2017" name="Appl. Environ. Microbiol.">
        <title>Genomic analysis of Calderihabitans maritimus KKC1, a thermophilic hydrogenogenic carboxydotrophic bacterium isolated from marine sediment.</title>
        <authorList>
            <person name="Omae K."/>
            <person name="Yoneda Y."/>
            <person name="Fukuyama Y."/>
            <person name="Yoshida T."/>
            <person name="Sako Y."/>
        </authorList>
    </citation>
    <scope>NUCLEOTIDE SEQUENCE [LARGE SCALE GENOMIC DNA]</scope>
    <source>
        <strain evidence="7">KKC1</strain>
    </source>
</reference>
<comment type="similarity">
    <text evidence="1">Belongs to the leucine-binding protein family.</text>
</comment>
<comment type="caution">
    <text evidence="6">The sequence shown here is derived from an EMBL/GenBank/DDBJ whole genome shotgun (WGS) entry which is preliminary data.</text>
</comment>
<dbReference type="SUPFAM" id="SSF53822">
    <property type="entry name" value="Periplasmic binding protein-like I"/>
    <property type="match status" value="1"/>
</dbReference>
<dbReference type="PANTHER" id="PTHR47235:SF1">
    <property type="entry name" value="BLR6548 PROTEIN"/>
    <property type="match status" value="1"/>
</dbReference>
<dbReference type="PROSITE" id="PS51257">
    <property type="entry name" value="PROKAR_LIPOPROTEIN"/>
    <property type="match status" value="1"/>
</dbReference>
<keyword evidence="4" id="KW-0029">Amino-acid transport</keyword>
<dbReference type="PANTHER" id="PTHR47235">
    <property type="entry name" value="BLR6548 PROTEIN"/>
    <property type="match status" value="1"/>
</dbReference>
<feature type="domain" description="Leucine-binding protein" evidence="5">
    <location>
        <begin position="50"/>
        <end position="400"/>
    </location>
</feature>
<evidence type="ECO:0000313" key="7">
    <source>
        <dbReference type="Proteomes" id="UP000197032"/>
    </source>
</evidence>
<dbReference type="GO" id="GO:0006865">
    <property type="term" value="P:amino acid transport"/>
    <property type="evidence" value="ECO:0007669"/>
    <property type="project" value="UniProtKB-KW"/>
</dbReference>
<dbReference type="EMBL" id="BDGJ01000090">
    <property type="protein sequence ID" value="GAW92675.1"/>
    <property type="molecule type" value="Genomic_DNA"/>
</dbReference>
<evidence type="ECO:0000256" key="3">
    <source>
        <dbReference type="ARBA" id="ARBA00022729"/>
    </source>
</evidence>
<dbReference type="InterPro" id="IPR028081">
    <property type="entry name" value="Leu-bd"/>
</dbReference>
<protein>
    <submittedName>
        <fullName evidence="6">Extracellular ligand-binding receptor</fullName>
    </submittedName>
</protein>
<evidence type="ECO:0000256" key="1">
    <source>
        <dbReference type="ARBA" id="ARBA00010062"/>
    </source>
</evidence>
<accession>A0A1Z5HTN5</accession>
<keyword evidence="6" id="KW-0675">Receptor</keyword>
<evidence type="ECO:0000256" key="4">
    <source>
        <dbReference type="ARBA" id="ARBA00022970"/>
    </source>
</evidence>
<organism evidence="6 7">
    <name type="scientific">Calderihabitans maritimus</name>
    <dbReference type="NCBI Taxonomy" id="1246530"/>
    <lineage>
        <taxon>Bacteria</taxon>
        <taxon>Bacillati</taxon>
        <taxon>Bacillota</taxon>
        <taxon>Clostridia</taxon>
        <taxon>Neomoorellales</taxon>
        <taxon>Calderihabitantaceae</taxon>
        <taxon>Calderihabitans</taxon>
    </lineage>
</organism>
<keyword evidence="7" id="KW-1185">Reference proteome</keyword>
<dbReference type="PRINTS" id="PR00337">
    <property type="entry name" value="LEUILEVALBP"/>
</dbReference>
<keyword evidence="3" id="KW-0732">Signal</keyword>
<keyword evidence="2" id="KW-0813">Transport</keyword>
<dbReference type="AlphaFoldDB" id="A0A1Z5HTN5"/>
<evidence type="ECO:0000256" key="2">
    <source>
        <dbReference type="ARBA" id="ARBA00022448"/>
    </source>
</evidence>
<dbReference type="CDD" id="cd06334">
    <property type="entry name" value="PBP1_ABC_ligand_binding-like"/>
    <property type="match status" value="1"/>
</dbReference>
<dbReference type="InterPro" id="IPR028082">
    <property type="entry name" value="Peripla_BP_I"/>
</dbReference>
<gene>
    <name evidence="6" type="ORF">KKC1_18250</name>
</gene>
<sequence length="413" mass="45437">MKIKIKKLMWLTLAITLTLLLVVGCGSQAPKETPEKKSGEEAAPPEQKEPIKLGAIFDITGATGDVGAPYADGAKNYIAYLNSQGGINGRKIELIDIDYAYKIPQAIEAYNKLVKQHKVVAILGWGTGDTEALVEKIRQDKIPYISGSYSENLLEIETHPYNFLVAPSYSDQIRFVLQWIKDNWTDTSRNPKVAFIYNDTGFGRSPIEDGREFAQKIGVDLVDEEIVDLKALDATSQLLNMKKTEPDFAILQETSNATATVLKDAKKLGLTTQFIGLNWAADEKVVELAGNAAEGYIGVIPFAFPYEDLPAIQEIKNWVESNGGNWAEKNQKFIQGWVSAAVMAEGMKRAGDDITGEGIQKGLESIKNFDLGGLASPVSFSAESHRGALKARLYQVKDGKFVPLTDWMSLPER</sequence>
<dbReference type="Pfam" id="PF13458">
    <property type="entry name" value="Peripla_BP_6"/>
    <property type="match status" value="1"/>
</dbReference>
<evidence type="ECO:0000313" key="6">
    <source>
        <dbReference type="EMBL" id="GAW92675.1"/>
    </source>
</evidence>